<evidence type="ECO:0000256" key="2">
    <source>
        <dbReference type="ARBA" id="ARBA00022692"/>
    </source>
</evidence>
<feature type="region of interest" description="Disordered" evidence="5">
    <location>
        <begin position="246"/>
        <end position="328"/>
    </location>
</feature>
<evidence type="ECO:0000313" key="8">
    <source>
        <dbReference type="EMBL" id="KAK1921429.1"/>
    </source>
</evidence>
<sequence length="328" mass="35927">MAQSRNDEEAALSAAEAYEYASGEEDESGDHTPNPLSPTTRLLGPAEVGAGGSTGNGGPPRHFTSRSHYHVSHGERLRGVANRIIFSRYYVLFYFVMMCLSLGTVVLSLVATHKKQCPPVIWHILEVIVNGLMVIEVSTRWVAYGKKYPMTPLNIIDLLLVLFCSITLILVFRSPCAEGARQEEVLDTILLVIRNAVQFLRLGNILRRSGHSLLNPPKPIDLSNARTASLALDLDLDMSDDEAVAERRLADTSPNAANRRTLVGRSTRPSATGNYAPIFHDDEDEARGGQGNGAGVDTRPVRKPLDVGGDRGRQGLNVEDEEMWDRLG</sequence>
<proteinExistence type="predicted"/>
<comment type="subcellular location">
    <subcellularLocation>
        <location evidence="1">Membrane</location>
        <topology evidence="1">Multi-pass membrane protein</topology>
    </subcellularLocation>
</comment>
<feature type="domain" description="Ion transport" evidence="7">
    <location>
        <begin position="90"/>
        <end position="207"/>
    </location>
</feature>
<protein>
    <recommendedName>
        <fullName evidence="7">Ion transport domain-containing protein</fullName>
    </recommendedName>
</protein>
<name>A0AAD9CV50_PAPLA</name>
<dbReference type="GO" id="GO:0016020">
    <property type="term" value="C:membrane"/>
    <property type="evidence" value="ECO:0007669"/>
    <property type="project" value="UniProtKB-SubCell"/>
</dbReference>
<keyword evidence="4 6" id="KW-0472">Membrane</keyword>
<keyword evidence="3 6" id="KW-1133">Transmembrane helix</keyword>
<feature type="transmembrane region" description="Helical" evidence="6">
    <location>
        <begin position="89"/>
        <end position="109"/>
    </location>
</feature>
<dbReference type="InterPro" id="IPR005821">
    <property type="entry name" value="Ion_trans_dom"/>
</dbReference>
<dbReference type="SUPFAM" id="SSF81324">
    <property type="entry name" value="Voltage-gated potassium channels"/>
    <property type="match status" value="1"/>
</dbReference>
<evidence type="ECO:0000259" key="7">
    <source>
        <dbReference type="Pfam" id="PF00520"/>
    </source>
</evidence>
<dbReference type="GO" id="GO:0005216">
    <property type="term" value="F:monoatomic ion channel activity"/>
    <property type="evidence" value="ECO:0007669"/>
    <property type="project" value="InterPro"/>
</dbReference>
<accession>A0AAD9CV50</accession>
<feature type="compositionally biased region" description="Acidic residues" evidence="5">
    <location>
        <begin position="318"/>
        <end position="328"/>
    </location>
</feature>
<comment type="caution">
    <text evidence="8">The sequence shown here is derived from an EMBL/GenBank/DDBJ whole genome shotgun (WGS) entry which is preliminary data.</text>
</comment>
<dbReference type="Pfam" id="PF00520">
    <property type="entry name" value="Ion_trans"/>
    <property type="match status" value="1"/>
</dbReference>
<evidence type="ECO:0000313" key="9">
    <source>
        <dbReference type="Proteomes" id="UP001182556"/>
    </source>
</evidence>
<keyword evidence="9" id="KW-1185">Reference proteome</keyword>
<dbReference type="EMBL" id="JAODAN010000011">
    <property type="protein sequence ID" value="KAK1921429.1"/>
    <property type="molecule type" value="Genomic_DNA"/>
</dbReference>
<organism evidence="8 9">
    <name type="scientific">Papiliotrema laurentii</name>
    <name type="common">Cryptococcus laurentii</name>
    <dbReference type="NCBI Taxonomy" id="5418"/>
    <lineage>
        <taxon>Eukaryota</taxon>
        <taxon>Fungi</taxon>
        <taxon>Dikarya</taxon>
        <taxon>Basidiomycota</taxon>
        <taxon>Agaricomycotina</taxon>
        <taxon>Tremellomycetes</taxon>
        <taxon>Tremellales</taxon>
        <taxon>Rhynchogastremaceae</taxon>
        <taxon>Papiliotrema</taxon>
    </lineage>
</organism>
<feature type="compositionally biased region" description="Gly residues" evidence="5">
    <location>
        <begin position="49"/>
        <end position="58"/>
    </location>
</feature>
<evidence type="ECO:0000256" key="3">
    <source>
        <dbReference type="ARBA" id="ARBA00022989"/>
    </source>
</evidence>
<dbReference type="Proteomes" id="UP001182556">
    <property type="component" value="Unassembled WGS sequence"/>
</dbReference>
<reference evidence="8" key="1">
    <citation type="submission" date="2023-02" db="EMBL/GenBank/DDBJ databases">
        <title>Identification and recombinant expression of a fungal hydrolase from Papiliotrema laurentii that hydrolyzes apple cutin and clears colloidal polyester polyurethane.</title>
        <authorList>
            <consortium name="DOE Joint Genome Institute"/>
            <person name="Roman V.A."/>
            <person name="Bojanowski C."/>
            <person name="Crable B.R."/>
            <person name="Wagner D.N."/>
            <person name="Hung C.S."/>
            <person name="Nadeau L.J."/>
            <person name="Schratz L."/>
            <person name="Haridas S."/>
            <person name="Pangilinan J."/>
            <person name="Lipzen A."/>
            <person name="Na H."/>
            <person name="Yan M."/>
            <person name="Ng V."/>
            <person name="Grigoriev I.V."/>
            <person name="Spatafora J.W."/>
            <person name="Barlow D."/>
            <person name="Biffinger J."/>
            <person name="Kelley-Loughnane N."/>
            <person name="Varaljay V.A."/>
            <person name="Crookes-Goodson W.J."/>
        </authorList>
    </citation>
    <scope>NUCLEOTIDE SEQUENCE</scope>
    <source>
        <strain evidence="8">5307AH</strain>
    </source>
</reference>
<dbReference type="AlphaFoldDB" id="A0AAD9CV50"/>
<dbReference type="Gene3D" id="1.20.120.350">
    <property type="entry name" value="Voltage-gated potassium channels. Chain C"/>
    <property type="match status" value="1"/>
</dbReference>
<evidence type="ECO:0000256" key="1">
    <source>
        <dbReference type="ARBA" id="ARBA00004141"/>
    </source>
</evidence>
<evidence type="ECO:0000256" key="5">
    <source>
        <dbReference type="SAM" id="MobiDB-lite"/>
    </source>
</evidence>
<feature type="transmembrane region" description="Helical" evidence="6">
    <location>
        <begin position="155"/>
        <end position="172"/>
    </location>
</feature>
<evidence type="ECO:0000256" key="4">
    <source>
        <dbReference type="ARBA" id="ARBA00023136"/>
    </source>
</evidence>
<feature type="transmembrane region" description="Helical" evidence="6">
    <location>
        <begin position="121"/>
        <end position="143"/>
    </location>
</feature>
<feature type="region of interest" description="Disordered" evidence="5">
    <location>
        <begin position="1"/>
        <end position="65"/>
    </location>
</feature>
<gene>
    <name evidence="8" type="ORF">DB88DRAFT_513455</name>
</gene>
<dbReference type="PANTHER" id="PTHR38483">
    <property type="entry name" value="CHROMOSOME 1, WHOLE GENOME SHOTGUN SEQUENCE"/>
    <property type="match status" value="1"/>
</dbReference>
<dbReference type="PANTHER" id="PTHR38483:SF1">
    <property type="entry name" value="ION TRANSPORT DOMAIN-CONTAINING PROTEIN"/>
    <property type="match status" value="1"/>
</dbReference>
<feature type="compositionally biased region" description="Basic and acidic residues" evidence="5">
    <location>
        <begin position="299"/>
        <end position="313"/>
    </location>
</feature>
<keyword evidence="2 6" id="KW-0812">Transmembrane</keyword>
<evidence type="ECO:0000256" key="6">
    <source>
        <dbReference type="SAM" id="Phobius"/>
    </source>
</evidence>
<dbReference type="InterPro" id="IPR027359">
    <property type="entry name" value="Volt_channel_dom_sf"/>
</dbReference>
<feature type="compositionally biased region" description="Low complexity" evidence="5">
    <location>
        <begin position="11"/>
        <end position="21"/>
    </location>
</feature>